<dbReference type="Proteomes" id="UP001233999">
    <property type="component" value="Unassembled WGS sequence"/>
</dbReference>
<comment type="caution">
    <text evidence="2">The sequence shown here is derived from an EMBL/GenBank/DDBJ whole genome shotgun (WGS) entry which is preliminary data.</text>
</comment>
<gene>
    <name evidence="2" type="ORF">L9F63_003774</name>
</gene>
<name>A0AAD7ZK68_DIPPU</name>
<accession>A0AAD7ZK68</accession>
<dbReference type="EMBL" id="JASPKZ010007837">
    <property type="protein sequence ID" value="KAJ9581881.1"/>
    <property type="molecule type" value="Genomic_DNA"/>
</dbReference>
<feature type="non-terminal residue" evidence="2">
    <location>
        <position position="214"/>
    </location>
</feature>
<keyword evidence="1" id="KW-1133">Transmembrane helix</keyword>
<evidence type="ECO:0000256" key="1">
    <source>
        <dbReference type="SAM" id="Phobius"/>
    </source>
</evidence>
<dbReference type="AlphaFoldDB" id="A0AAD7ZK68"/>
<feature type="non-terminal residue" evidence="2">
    <location>
        <position position="1"/>
    </location>
</feature>
<reference evidence="2" key="1">
    <citation type="journal article" date="2023" name="IScience">
        <title>Live-bearing cockroach genome reveals convergent evolutionary mechanisms linked to viviparity in insects and beyond.</title>
        <authorList>
            <person name="Fouks B."/>
            <person name="Harrison M.C."/>
            <person name="Mikhailova A.A."/>
            <person name="Marchal E."/>
            <person name="English S."/>
            <person name="Carruthers M."/>
            <person name="Jennings E.C."/>
            <person name="Chiamaka E.L."/>
            <person name="Frigard R.A."/>
            <person name="Pippel M."/>
            <person name="Attardo G.M."/>
            <person name="Benoit J.B."/>
            <person name="Bornberg-Bauer E."/>
            <person name="Tobe S.S."/>
        </authorList>
    </citation>
    <scope>NUCLEOTIDE SEQUENCE</scope>
    <source>
        <strain evidence="2">Stay&amp;Tobe</strain>
    </source>
</reference>
<evidence type="ECO:0000313" key="3">
    <source>
        <dbReference type="Proteomes" id="UP001233999"/>
    </source>
</evidence>
<feature type="transmembrane region" description="Helical" evidence="1">
    <location>
        <begin position="12"/>
        <end position="39"/>
    </location>
</feature>
<evidence type="ECO:0000313" key="2">
    <source>
        <dbReference type="EMBL" id="KAJ9581881.1"/>
    </source>
</evidence>
<feature type="transmembrane region" description="Helical" evidence="1">
    <location>
        <begin position="59"/>
        <end position="79"/>
    </location>
</feature>
<reference evidence="2" key="2">
    <citation type="submission" date="2023-05" db="EMBL/GenBank/DDBJ databases">
        <authorList>
            <person name="Fouks B."/>
        </authorList>
    </citation>
    <scope>NUCLEOTIDE SEQUENCE</scope>
    <source>
        <strain evidence="2">Stay&amp;Tobe</strain>
        <tissue evidence="2">Testes</tissue>
    </source>
</reference>
<keyword evidence="3" id="KW-1185">Reference proteome</keyword>
<organism evidence="2 3">
    <name type="scientific">Diploptera punctata</name>
    <name type="common">Pacific beetle cockroach</name>
    <dbReference type="NCBI Taxonomy" id="6984"/>
    <lineage>
        <taxon>Eukaryota</taxon>
        <taxon>Metazoa</taxon>
        <taxon>Ecdysozoa</taxon>
        <taxon>Arthropoda</taxon>
        <taxon>Hexapoda</taxon>
        <taxon>Insecta</taxon>
        <taxon>Pterygota</taxon>
        <taxon>Neoptera</taxon>
        <taxon>Polyneoptera</taxon>
        <taxon>Dictyoptera</taxon>
        <taxon>Blattodea</taxon>
        <taxon>Blaberoidea</taxon>
        <taxon>Blaberidae</taxon>
        <taxon>Diplopterinae</taxon>
        <taxon>Diploptera</taxon>
    </lineage>
</organism>
<keyword evidence="1" id="KW-0472">Membrane</keyword>
<protein>
    <submittedName>
        <fullName evidence="2">Uncharacterized protein</fullName>
    </submittedName>
</protein>
<sequence length="214" mass="24222">YATTETHCPVNISFVIFFLFSLTLNSKVSDSFSLFLFPFSYKASALSVNNCITQHVAPVWWTSGVVLASGLKILGIRLGRDMSRDYRGSIEQDLDNVMENVLDLLTKGHLFYEGYVVPQGLIKEELKRPECTHFGVVNNTFLYVQNTLKFPPVMEQIGCDASFQCKRGLRGRDRRKFWNTPAALTVPVTRSSDSQLTSDHSFVARKTSFYITLL</sequence>
<proteinExistence type="predicted"/>
<keyword evidence="1" id="KW-0812">Transmembrane</keyword>